<dbReference type="InterPro" id="IPR016024">
    <property type="entry name" value="ARM-type_fold"/>
</dbReference>
<name>A0ABW5LBI6_9FLAO</name>
<dbReference type="EMBL" id="JBHULE010000008">
    <property type="protein sequence ID" value="MFD2562268.1"/>
    <property type="molecule type" value="Genomic_DNA"/>
</dbReference>
<organism evidence="1 2">
    <name type="scientific">Aquimarina rubra</name>
    <dbReference type="NCBI Taxonomy" id="1920033"/>
    <lineage>
        <taxon>Bacteria</taxon>
        <taxon>Pseudomonadati</taxon>
        <taxon>Bacteroidota</taxon>
        <taxon>Flavobacteriia</taxon>
        <taxon>Flavobacteriales</taxon>
        <taxon>Flavobacteriaceae</taxon>
        <taxon>Aquimarina</taxon>
    </lineage>
</organism>
<gene>
    <name evidence="1" type="ORF">ACFSR1_06265</name>
</gene>
<dbReference type="Proteomes" id="UP001597319">
    <property type="component" value="Unassembled WGS sequence"/>
</dbReference>
<dbReference type="SUPFAM" id="SSF48371">
    <property type="entry name" value="ARM repeat"/>
    <property type="match status" value="1"/>
</dbReference>
<dbReference type="InterPro" id="IPR014825">
    <property type="entry name" value="DNA_alkylation"/>
</dbReference>
<comment type="caution">
    <text evidence="1">The sequence shown here is derived from an EMBL/GenBank/DDBJ whole genome shotgun (WGS) entry which is preliminary data.</text>
</comment>
<dbReference type="Gene3D" id="1.25.40.290">
    <property type="entry name" value="ARM repeat domains"/>
    <property type="match status" value="1"/>
</dbReference>
<reference evidence="2" key="1">
    <citation type="journal article" date="2019" name="Int. J. Syst. Evol. Microbiol.">
        <title>The Global Catalogue of Microorganisms (GCM) 10K type strain sequencing project: providing services to taxonomists for standard genome sequencing and annotation.</title>
        <authorList>
            <consortium name="The Broad Institute Genomics Platform"/>
            <consortium name="The Broad Institute Genome Sequencing Center for Infectious Disease"/>
            <person name="Wu L."/>
            <person name="Ma J."/>
        </authorList>
    </citation>
    <scope>NUCLEOTIDE SEQUENCE [LARGE SCALE GENOMIC DNA]</scope>
    <source>
        <strain evidence="2">KCTC 52274</strain>
    </source>
</reference>
<evidence type="ECO:0000313" key="1">
    <source>
        <dbReference type="EMBL" id="MFD2562268.1"/>
    </source>
</evidence>
<protein>
    <submittedName>
        <fullName evidence="1">DNA alkylation repair protein</fullName>
    </submittedName>
</protein>
<dbReference type="RefSeq" id="WP_378290716.1">
    <property type="nucleotide sequence ID" value="NZ_JBHULE010000008.1"/>
</dbReference>
<accession>A0ABW5LBI6</accession>
<evidence type="ECO:0000313" key="2">
    <source>
        <dbReference type="Proteomes" id="UP001597319"/>
    </source>
</evidence>
<dbReference type="Pfam" id="PF08713">
    <property type="entry name" value="DNA_alkylation"/>
    <property type="match status" value="1"/>
</dbReference>
<proteinExistence type="predicted"/>
<sequence length="279" mass="32209">MLLDLKPITQIDSMIPEHITNRKGARSFKDLNSEVIEYLNKGLVETANLMEWLAVDQLKLLKRILDEFNKSHWFDSFYEAVLNQKKPSANSNTKVIGATFTQLTNDSEIIDYLSNHRSDVPRCWAAQYYGAIEMSITERLHTMKPFAADTHFGVREVAIFAAKEYIIQDLDQAIMIFSNWTKNPDENVRRYAVEATRPIGVWTKKIDDLKESPEKAIDILEPLKSDTSKYVKDSLGNWLNDASKTRPDWVQKVCSRWQKESSTKDTAYIIKKALRTINK</sequence>
<keyword evidence="2" id="KW-1185">Reference proteome</keyword>